<evidence type="ECO:0000313" key="1">
    <source>
        <dbReference type="EMBL" id="OGG58799.1"/>
    </source>
</evidence>
<dbReference type="EMBL" id="MFLA01000027">
    <property type="protein sequence ID" value="OGG58799.1"/>
    <property type="molecule type" value="Genomic_DNA"/>
</dbReference>
<reference evidence="1 2" key="1">
    <citation type="journal article" date="2016" name="Nat. Commun.">
        <title>Thousands of microbial genomes shed light on interconnected biogeochemical processes in an aquifer system.</title>
        <authorList>
            <person name="Anantharaman K."/>
            <person name="Brown C.T."/>
            <person name="Hug L.A."/>
            <person name="Sharon I."/>
            <person name="Castelle C.J."/>
            <person name="Probst A.J."/>
            <person name="Thomas B.C."/>
            <person name="Singh A."/>
            <person name="Wilkins M.J."/>
            <person name="Karaoz U."/>
            <person name="Brodie E.L."/>
            <person name="Williams K.H."/>
            <person name="Hubbard S.S."/>
            <person name="Banfield J.F."/>
        </authorList>
    </citation>
    <scope>NUCLEOTIDE SEQUENCE [LARGE SCALE GENOMIC DNA]</scope>
</reference>
<accession>A0A1F6DBK3</accession>
<dbReference type="AlphaFoldDB" id="A0A1F6DBK3"/>
<organism evidence="1 2">
    <name type="scientific">Candidatus Kaiserbacteria bacterium RIFCSPHIGHO2_01_FULL_56_24</name>
    <dbReference type="NCBI Taxonomy" id="1798487"/>
    <lineage>
        <taxon>Bacteria</taxon>
        <taxon>Candidatus Kaiseribacteriota</taxon>
    </lineage>
</organism>
<evidence type="ECO:0000313" key="2">
    <source>
        <dbReference type="Proteomes" id="UP000176377"/>
    </source>
</evidence>
<name>A0A1F6DBK3_9BACT</name>
<comment type="caution">
    <text evidence="1">The sequence shown here is derived from an EMBL/GenBank/DDBJ whole genome shotgun (WGS) entry which is preliminary data.</text>
</comment>
<gene>
    <name evidence="1" type="ORF">A2765_05265</name>
</gene>
<proteinExistence type="predicted"/>
<protein>
    <submittedName>
        <fullName evidence="1">Uncharacterized protein</fullName>
    </submittedName>
</protein>
<sequence>MWTLKSGERVVDRHNSHLHGDVAALLPAALAEIESGGKQFLVASHDFGRVIGETICVATAAGDEIVYAQRPRRAGLTRFVKNRAPEPCSALVAILMKARDEADTYVLVSAFVGHRPEPEPWDKNATANSRAFWDSHALVWGSEPVVPGTETSVCPW</sequence>
<dbReference type="Proteomes" id="UP000176377">
    <property type="component" value="Unassembled WGS sequence"/>
</dbReference>